<dbReference type="AlphaFoldDB" id="A0A543KM94"/>
<dbReference type="NCBIfam" id="TIGR00121">
    <property type="entry name" value="birA_ligase"/>
    <property type="match status" value="1"/>
</dbReference>
<accession>A0A543KM94</accession>
<dbReference type="Proteomes" id="UP000315133">
    <property type="component" value="Unassembled WGS sequence"/>
</dbReference>
<evidence type="ECO:0000313" key="8">
    <source>
        <dbReference type="EMBL" id="TQM96203.1"/>
    </source>
</evidence>
<dbReference type="Gene3D" id="3.30.930.10">
    <property type="entry name" value="Bira Bifunctional Protein, Domain 2"/>
    <property type="match status" value="1"/>
</dbReference>
<dbReference type="Pfam" id="PF02237">
    <property type="entry name" value="BPL_C"/>
    <property type="match status" value="1"/>
</dbReference>
<dbReference type="GO" id="GO:0005524">
    <property type="term" value="F:ATP binding"/>
    <property type="evidence" value="ECO:0007669"/>
    <property type="project" value="UniProtKB-KW"/>
</dbReference>
<reference evidence="8 9" key="1">
    <citation type="submission" date="2019-06" db="EMBL/GenBank/DDBJ databases">
        <title>Sequencing the genomes of 1000 actinobacteria strains.</title>
        <authorList>
            <person name="Klenk H.-P."/>
        </authorList>
    </citation>
    <scope>NUCLEOTIDE SEQUENCE [LARGE SCALE GENOMIC DNA]</scope>
    <source>
        <strain evidence="8 9">DSM 12362</strain>
    </source>
</reference>
<organism evidence="8 9">
    <name type="scientific">Ornithinimicrobium humiphilum</name>
    <dbReference type="NCBI Taxonomy" id="125288"/>
    <lineage>
        <taxon>Bacteria</taxon>
        <taxon>Bacillati</taxon>
        <taxon>Actinomycetota</taxon>
        <taxon>Actinomycetes</taxon>
        <taxon>Micrococcales</taxon>
        <taxon>Ornithinimicrobiaceae</taxon>
        <taxon>Ornithinimicrobium</taxon>
    </lineage>
</organism>
<protein>
    <recommendedName>
        <fullName evidence="5">biotin--[biotin carboxyl-carrier protein] ligase</fullName>
        <ecNumber evidence="5">6.3.4.15</ecNumber>
    </recommendedName>
</protein>
<evidence type="ECO:0000256" key="3">
    <source>
        <dbReference type="ARBA" id="ARBA00022840"/>
    </source>
</evidence>
<proteinExistence type="predicted"/>
<gene>
    <name evidence="8" type="ORF">FB476_1067</name>
</gene>
<dbReference type="PROSITE" id="PS51733">
    <property type="entry name" value="BPL_LPL_CATALYTIC"/>
    <property type="match status" value="1"/>
</dbReference>
<dbReference type="InterPro" id="IPR008988">
    <property type="entry name" value="Transcriptional_repressor_C"/>
</dbReference>
<dbReference type="GO" id="GO:0004077">
    <property type="term" value="F:biotin--[biotin carboxyl-carrier protein] ligase activity"/>
    <property type="evidence" value="ECO:0007669"/>
    <property type="project" value="UniProtKB-EC"/>
</dbReference>
<keyword evidence="3" id="KW-0067">ATP-binding</keyword>
<keyword evidence="4" id="KW-0092">Biotin</keyword>
<name>A0A543KM94_9MICO</name>
<dbReference type="SUPFAM" id="SSF50037">
    <property type="entry name" value="C-terminal domain of transcriptional repressors"/>
    <property type="match status" value="1"/>
</dbReference>
<dbReference type="SUPFAM" id="SSF55681">
    <property type="entry name" value="Class II aaRS and biotin synthetases"/>
    <property type="match status" value="1"/>
</dbReference>
<comment type="caution">
    <text evidence="8">The sequence shown here is derived from an EMBL/GenBank/DDBJ whole genome shotgun (WGS) entry which is preliminary data.</text>
</comment>
<keyword evidence="9" id="KW-1185">Reference proteome</keyword>
<dbReference type="EMBL" id="VFPU01000001">
    <property type="protein sequence ID" value="TQM96203.1"/>
    <property type="molecule type" value="Genomic_DNA"/>
</dbReference>
<keyword evidence="1 8" id="KW-0436">Ligase</keyword>
<dbReference type="PANTHER" id="PTHR12835:SF5">
    <property type="entry name" value="BIOTIN--PROTEIN LIGASE"/>
    <property type="match status" value="1"/>
</dbReference>
<keyword evidence="2" id="KW-0547">Nucleotide-binding</keyword>
<dbReference type="InterPro" id="IPR003142">
    <property type="entry name" value="BPL_C"/>
</dbReference>
<evidence type="ECO:0000259" key="7">
    <source>
        <dbReference type="PROSITE" id="PS51733"/>
    </source>
</evidence>
<evidence type="ECO:0000256" key="5">
    <source>
        <dbReference type="ARBA" id="ARBA00024227"/>
    </source>
</evidence>
<sequence>MTWEQPERHASVGSTNVEALADPRPGRVVVADHQSAGQGRRGRSWQSPPGAGLAISAVVPAVAPELMGWLPLAAGLAAARALAAGEQPVDAALKWPNDVLAPLVDPSPGQLAVLEARGRRWGKVAGVLAAVAGTGDVVIGTGINVDHAPEQLPVPTATSWRLARGGDPLPQGARGALLDAYLEGLATWHAALAAGDARAVRTAYLEQCLTIGQEVVVHRPDGGTTTGTAAGLDDSGALLVDGPGGRTVHHAGDVEHLRPK</sequence>
<dbReference type="InterPro" id="IPR045864">
    <property type="entry name" value="aa-tRNA-synth_II/BPL/LPL"/>
</dbReference>
<dbReference type="InterPro" id="IPR004143">
    <property type="entry name" value="BPL_LPL_catalytic"/>
</dbReference>
<evidence type="ECO:0000256" key="2">
    <source>
        <dbReference type="ARBA" id="ARBA00022741"/>
    </source>
</evidence>
<feature type="domain" description="BPL/LPL catalytic" evidence="7">
    <location>
        <begin position="1"/>
        <end position="189"/>
    </location>
</feature>
<evidence type="ECO:0000256" key="4">
    <source>
        <dbReference type="ARBA" id="ARBA00023267"/>
    </source>
</evidence>
<dbReference type="InterPro" id="IPR004408">
    <property type="entry name" value="Biotin_CoA_COase_ligase"/>
</dbReference>
<dbReference type="Gene3D" id="2.30.30.100">
    <property type="match status" value="1"/>
</dbReference>
<dbReference type="PANTHER" id="PTHR12835">
    <property type="entry name" value="BIOTIN PROTEIN LIGASE"/>
    <property type="match status" value="1"/>
</dbReference>
<evidence type="ECO:0000256" key="6">
    <source>
        <dbReference type="SAM" id="MobiDB-lite"/>
    </source>
</evidence>
<dbReference type="EC" id="6.3.4.15" evidence="5"/>
<dbReference type="Pfam" id="PF03099">
    <property type="entry name" value="BPL_LplA_LipB"/>
    <property type="match status" value="1"/>
</dbReference>
<feature type="region of interest" description="Disordered" evidence="6">
    <location>
        <begin position="1"/>
        <end position="25"/>
    </location>
</feature>
<evidence type="ECO:0000256" key="1">
    <source>
        <dbReference type="ARBA" id="ARBA00022598"/>
    </source>
</evidence>
<feature type="compositionally biased region" description="Basic and acidic residues" evidence="6">
    <location>
        <begin position="1"/>
        <end position="10"/>
    </location>
</feature>
<evidence type="ECO:0000313" key="9">
    <source>
        <dbReference type="Proteomes" id="UP000315133"/>
    </source>
</evidence>
<dbReference type="GO" id="GO:0005737">
    <property type="term" value="C:cytoplasm"/>
    <property type="evidence" value="ECO:0007669"/>
    <property type="project" value="TreeGrafter"/>
</dbReference>